<dbReference type="Gene3D" id="3.10.580.10">
    <property type="entry name" value="CBS-domain"/>
    <property type="match status" value="1"/>
</dbReference>
<dbReference type="Pfam" id="PF01380">
    <property type="entry name" value="SIS"/>
    <property type="match status" value="1"/>
</dbReference>
<keyword evidence="5" id="KW-0479">Metal-binding</keyword>
<comment type="similarity">
    <text evidence="1 4">Belongs to the SIS family. GutQ/KpsF subfamily.</text>
</comment>
<accession>A0A9X2PFU5</accession>
<keyword evidence="10" id="KW-0413">Isomerase</keyword>
<dbReference type="PROSITE" id="PS51371">
    <property type="entry name" value="CBS"/>
    <property type="match status" value="2"/>
</dbReference>
<dbReference type="GO" id="GO:0019146">
    <property type="term" value="F:arabinose-5-phosphate isomerase activity"/>
    <property type="evidence" value="ECO:0007669"/>
    <property type="project" value="UniProtKB-ARBA"/>
</dbReference>
<protein>
    <submittedName>
        <fullName evidence="10">KpsF/GutQ family sugar-phosphate isomerase</fullName>
    </submittedName>
</protein>
<feature type="site" description="Catalytically relevant" evidence="6">
    <location>
        <position position="165"/>
    </location>
</feature>
<dbReference type="Pfam" id="PF00571">
    <property type="entry name" value="CBS"/>
    <property type="match status" value="2"/>
</dbReference>
<evidence type="ECO:0000256" key="5">
    <source>
        <dbReference type="PIRSR" id="PIRSR004692-2"/>
    </source>
</evidence>
<evidence type="ECO:0000313" key="11">
    <source>
        <dbReference type="Proteomes" id="UP001151088"/>
    </source>
</evidence>
<dbReference type="PANTHER" id="PTHR42745:SF1">
    <property type="entry name" value="ARABINOSE 5-PHOSPHATE ISOMERASE KDSD"/>
    <property type="match status" value="1"/>
</dbReference>
<dbReference type="EMBL" id="JANTHZ010000015">
    <property type="protein sequence ID" value="MCS0497921.1"/>
    <property type="molecule type" value="Genomic_DNA"/>
</dbReference>
<dbReference type="GO" id="GO:0097367">
    <property type="term" value="F:carbohydrate derivative binding"/>
    <property type="evidence" value="ECO:0007669"/>
    <property type="project" value="InterPro"/>
</dbReference>
<evidence type="ECO:0000259" key="8">
    <source>
        <dbReference type="PROSITE" id="PS51371"/>
    </source>
</evidence>
<comment type="caution">
    <text evidence="10">The sequence shown here is derived from an EMBL/GenBank/DDBJ whole genome shotgun (WGS) entry which is preliminary data.</text>
</comment>
<feature type="binding site" evidence="5">
    <location>
        <position position="95"/>
    </location>
    <ligand>
        <name>Zn(2+)</name>
        <dbReference type="ChEBI" id="CHEBI:29105"/>
    </ligand>
</feature>
<dbReference type="Proteomes" id="UP001151088">
    <property type="component" value="Unassembled WGS sequence"/>
</dbReference>
<evidence type="ECO:0000256" key="2">
    <source>
        <dbReference type="ARBA" id="ARBA00022737"/>
    </source>
</evidence>
<sequence>MGMAQSEKFPATEPAREEHPIRVSVRHTLAVEAQGLAALSAAVDGPLGAAIERATRLIEAARGRVIVTGMGKSGHIGRKLAATLASTGTPALFLHAAEASHGDLGMVTPDDVLLAISWSGETAELGDVVHYAGRFAVPLLAMTCNVESTLGRAADVVLELPKVEEACPNGLAPTTSTLMQLALGDALALALLERRGFSASDFRVFHPGGKLGARLLKVADLMHEADSLPLVAIGTPMSEALIEITGKRFGCCGVTDARGQLVGIITDGDLRRHMSSDLLPRPVEQVMTNSPLVIAPADLASSALGQMSRLQITVLFVVSAGEPVGILHIHDLLRAGVI</sequence>
<evidence type="ECO:0000313" key="10">
    <source>
        <dbReference type="EMBL" id="MCS0497921.1"/>
    </source>
</evidence>
<dbReference type="SMART" id="SM00116">
    <property type="entry name" value="CBS"/>
    <property type="match status" value="2"/>
</dbReference>
<dbReference type="FunFam" id="3.40.50.10490:FF:000011">
    <property type="entry name" value="Arabinose 5-phosphate isomerase"/>
    <property type="match status" value="1"/>
</dbReference>
<feature type="domain" description="CBS" evidence="8">
    <location>
        <begin position="287"/>
        <end position="338"/>
    </location>
</feature>
<dbReference type="NCBIfam" id="TIGR00393">
    <property type="entry name" value="kpsF"/>
    <property type="match status" value="1"/>
</dbReference>
<evidence type="ECO:0000256" key="3">
    <source>
        <dbReference type="ARBA" id="ARBA00023122"/>
    </source>
</evidence>
<evidence type="ECO:0000256" key="1">
    <source>
        <dbReference type="ARBA" id="ARBA00008165"/>
    </source>
</evidence>
<reference evidence="10" key="1">
    <citation type="submission" date="2022-08" db="EMBL/GenBank/DDBJ databases">
        <authorList>
            <person name="Li F."/>
        </authorList>
    </citation>
    <scope>NUCLEOTIDE SEQUENCE</scope>
    <source>
        <strain evidence="10">MQZ15Z-1</strain>
    </source>
</reference>
<organism evidence="10 11">
    <name type="scientific">Ancylobacter mangrovi</name>
    <dbReference type="NCBI Taxonomy" id="2972472"/>
    <lineage>
        <taxon>Bacteria</taxon>
        <taxon>Pseudomonadati</taxon>
        <taxon>Pseudomonadota</taxon>
        <taxon>Alphaproteobacteria</taxon>
        <taxon>Hyphomicrobiales</taxon>
        <taxon>Xanthobacteraceae</taxon>
        <taxon>Ancylobacter</taxon>
    </lineage>
</organism>
<dbReference type="InterPro" id="IPR050986">
    <property type="entry name" value="GutQ/KpsF_isomerases"/>
</dbReference>
<feature type="domain" description="SIS" evidence="9">
    <location>
        <begin position="54"/>
        <end position="197"/>
    </location>
</feature>
<name>A0A9X2PFU5_9HYPH</name>
<dbReference type="InterPro" id="IPR046342">
    <property type="entry name" value="CBS_dom_sf"/>
</dbReference>
<evidence type="ECO:0000256" key="4">
    <source>
        <dbReference type="PIRNR" id="PIRNR004692"/>
    </source>
</evidence>
<evidence type="ECO:0000256" key="6">
    <source>
        <dbReference type="PIRSR" id="PIRSR004692-3"/>
    </source>
</evidence>
<dbReference type="CDD" id="cd04604">
    <property type="entry name" value="CBS_pair_SIS_assoc"/>
    <property type="match status" value="1"/>
</dbReference>
<dbReference type="InterPro" id="IPR046348">
    <property type="entry name" value="SIS_dom_sf"/>
</dbReference>
<dbReference type="InterPro" id="IPR001347">
    <property type="entry name" value="SIS_dom"/>
</dbReference>
<keyword evidence="3 7" id="KW-0129">CBS domain</keyword>
<keyword evidence="5" id="KW-0862">Zinc</keyword>
<dbReference type="CDD" id="cd05014">
    <property type="entry name" value="SIS_Kpsf"/>
    <property type="match status" value="1"/>
</dbReference>
<proteinExistence type="inferred from homology"/>
<feature type="site" description="Catalytically relevant" evidence="6">
    <location>
        <position position="72"/>
    </location>
</feature>
<gene>
    <name evidence="10" type="ORF">NVS89_22785</name>
</gene>
<dbReference type="AlphaFoldDB" id="A0A9X2PFU5"/>
<dbReference type="SUPFAM" id="SSF53697">
    <property type="entry name" value="SIS domain"/>
    <property type="match status" value="1"/>
</dbReference>
<dbReference type="GO" id="GO:1901135">
    <property type="term" value="P:carbohydrate derivative metabolic process"/>
    <property type="evidence" value="ECO:0007669"/>
    <property type="project" value="InterPro"/>
</dbReference>
<dbReference type="InterPro" id="IPR000644">
    <property type="entry name" value="CBS_dom"/>
</dbReference>
<keyword evidence="2" id="KW-0677">Repeat</keyword>
<feature type="site" description="Catalytically relevant" evidence="6">
    <location>
        <position position="206"/>
    </location>
</feature>
<evidence type="ECO:0000256" key="7">
    <source>
        <dbReference type="PROSITE-ProRule" id="PRU00703"/>
    </source>
</evidence>
<keyword evidence="11" id="KW-1185">Reference proteome</keyword>
<dbReference type="PROSITE" id="PS51464">
    <property type="entry name" value="SIS"/>
    <property type="match status" value="1"/>
</dbReference>
<evidence type="ECO:0000259" key="9">
    <source>
        <dbReference type="PROSITE" id="PS51464"/>
    </source>
</evidence>
<dbReference type="PIRSF" id="PIRSF004692">
    <property type="entry name" value="KdsD_KpsF"/>
    <property type="match status" value="1"/>
</dbReference>
<feature type="domain" description="CBS" evidence="8">
    <location>
        <begin position="222"/>
        <end position="281"/>
    </location>
</feature>
<dbReference type="PANTHER" id="PTHR42745">
    <property type="match status" value="1"/>
</dbReference>
<dbReference type="InterPro" id="IPR035474">
    <property type="entry name" value="SIS_Kpsf"/>
</dbReference>
<dbReference type="GO" id="GO:0005975">
    <property type="term" value="P:carbohydrate metabolic process"/>
    <property type="evidence" value="ECO:0007669"/>
    <property type="project" value="InterPro"/>
</dbReference>
<dbReference type="GO" id="GO:0046872">
    <property type="term" value="F:metal ion binding"/>
    <property type="evidence" value="ECO:0007669"/>
    <property type="project" value="UniProtKB-KW"/>
</dbReference>
<dbReference type="InterPro" id="IPR004800">
    <property type="entry name" value="KdsD/KpsF-type"/>
</dbReference>
<dbReference type="Gene3D" id="3.40.50.10490">
    <property type="entry name" value="Glucose-6-phosphate isomerase like protein, domain 1"/>
    <property type="match status" value="1"/>
</dbReference>
<feature type="site" description="Catalytically relevant" evidence="6">
    <location>
        <position position="124"/>
    </location>
</feature>